<feature type="region of interest" description="Disordered" evidence="1">
    <location>
        <begin position="1"/>
        <end position="70"/>
    </location>
</feature>
<protein>
    <submittedName>
        <fullName evidence="2">Uncharacterized protein</fullName>
    </submittedName>
</protein>
<dbReference type="EMBL" id="LYUB02000001">
    <property type="protein sequence ID" value="OVF10908.1"/>
    <property type="molecule type" value="Genomic_DNA"/>
</dbReference>
<evidence type="ECO:0000313" key="3">
    <source>
        <dbReference type="Proteomes" id="UP000195602"/>
    </source>
</evidence>
<name>A0AA91T3Z8_CLALS</name>
<dbReference type="AlphaFoldDB" id="A0AA91T3Z8"/>
<accession>A0AA91T3Z8</accession>
<dbReference type="KEGG" id="clus:A9F13_01g03443"/>
<evidence type="ECO:0000313" key="2">
    <source>
        <dbReference type="EMBL" id="OVF10908.1"/>
    </source>
</evidence>
<comment type="caution">
    <text evidence="2">The sequence shown here is derived from an EMBL/GenBank/DDBJ whole genome shotgun (WGS) entry which is preliminary data.</text>
</comment>
<feature type="compositionally biased region" description="Polar residues" evidence="1">
    <location>
        <begin position="25"/>
        <end position="41"/>
    </location>
</feature>
<evidence type="ECO:0000256" key="1">
    <source>
        <dbReference type="SAM" id="MobiDB-lite"/>
    </source>
</evidence>
<reference evidence="2 3" key="1">
    <citation type="submission" date="2017-04" db="EMBL/GenBank/DDBJ databases">
        <title>Draft genome of the yeast Clavispora lusitaniae type strain CBS 6936.</title>
        <authorList>
            <person name="Durrens P."/>
            <person name="Klopp C."/>
            <person name="Biteau N."/>
            <person name="Fitton-Ouhabi V."/>
            <person name="Dementhon K."/>
            <person name="Accoceberry I."/>
            <person name="Sherman D.J."/>
            <person name="Noel T."/>
        </authorList>
    </citation>
    <scope>NUCLEOTIDE SEQUENCE [LARGE SCALE GENOMIC DNA]</scope>
    <source>
        <strain evidence="2 3">CBS 6936</strain>
    </source>
</reference>
<dbReference type="Proteomes" id="UP000195602">
    <property type="component" value="Unassembled WGS sequence"/>
</dbReference>
<gene>
    <name evidence="2" type="ORF">A9F13_01g03443</name>
</gene>
<sequence length="231" mass="26385">MSSPVKPLSPQRSSVSNSRSHSPQKLTPSPTKATNPFQATPTRIPRLGFSMDRPGRNNSPSASSKPAFPIYEDTPEEHFKYHNASPLKDETCHDDKENVLQPKVMALKQTNYSFRRPLSNLSISQFPGYMSARGQLQLGPVQLKEMYQPKHYTNESRSVHKFNRLPSYITPPRNSLRKILYRSTEVEDDDVELRLMAKQNDYIRRKRSMSVGINKGKAHLVAKNKFKIMAN</sequence>
<proteinExistence type="predicted"/>
<feature type="compositionally biased region" description="Low complexity" evidence="1">
    <location>
        <begin position="9"/>
        <end position="24"/>
    </location>
</feature>
<organism evidence="2 3">
    <name type="scientific">Clavispora lusitaniae</name>
    <name type="common">Candida lusitaniae</name>
    <dbReference type="NCBI Taxonomy" id="36911"/>
    <lineage>
        <taxon>Eukaryota</taxon>
        <taxon>Fungi</taxon>
        <taxon>Dikarya</taxon>
        <taxon>Ascomycota</taxon>
        <taxon>Saccharomycotina</taxon>
        <taxon>Pichiomycetes</taxon>
        <taxon>Metschnikowiaceae</taxon>
        <taxon>Clavispora</taxon>
    </lineage>
</organism>